<dbReference type="Proteomes" id="UP000095280">
    <property type="component" value="Unplaced"/>
</dbReference>
<dbReference type="AlphaFoldDB" id="A0A1I8F8L8"/>
<evidence type="ECO:0000313" key="3">
    <source>
        <dbReference type="WBParaSite" id="maker-unitig_24764-snap-gene-0.2-mRNA-1"/>
    </source>
</evidence>
<feature type="compositionally biased region" description="Pro residues" evidence="1">
    <location>
        <begin position="248"/>
        <end position="260"/>
    </location>
</feature>
<feature type="compositionally biased region" description="Low complexity" evidence="1">
    <location>
        <begin position="413"/>
        <end position="424"/>
    </location>
</feature>
<proteinExistence type="predicted"/>
<feature type="region of interest" description="Disordered" evidence="1">
    <location>
        <begin position="237"/>
        <end position="266"/>
    </location>
</feature>
<protein>
    <submittedName>
        <fullName evidence="3">Protein kinase domain-containing protein</fullName>
    </submittedName>
</protein>
<feature type="compositionally biased region" description="Low complexity" evidence="1">
    <location>
        <begin position="70"/>
        <end position="80"/>
    </location>
</feature>
<feature type="region of interest" description="Disordered" evidence="1">
    <location>
        <begin position="70"/>
        <end position="94"/>
    </location>
</feature>
<reference evidence="3" key="1">
    <citation type="submission" date="2016-11" db="UniProtKB">
        <authorList>
            <consortium name="WormBaseParasite"/>
        </authorList>
    </citation>
    <scope>IDENTIFICATION</scope>
</reference>
<sequence>YGCPVDFYALGLVLYELLRQECFCEQEDVFDADGRVDWGLLPEALAAEEHRRRLTQRLLDAQAISGQAPSTSAAKMAAAAAPPPVKRPVPSPEAARLRRRLPAVRAGLPAGPPHRQVLRLVQRHRLRPAVQSDLDLPWRPSAGTSVSYQPDIDEEYPIAKVLERKPANFLSPVLPVGMATASNMKLWKSFEIDIQTQRAVFEIAARHCWRRREPLAASVPVAAARLRRRLRAKDARSVDARKFAEPQQAPPAPVQPPQPRGPAAFRRRRNVDVVFAGCQRLRLATTMAGDPGVRNTTDENESQILYEYLAEASVVFSKNMLCTEEPSQQQLSYLQSIGFGGLWRFSGQFTKANQNRAMLKHFAEHFHQPEAMVETCLPSDDSESGRSGGGNPTFPGVLSLAASGAAAAATCRAPSAAADSALNSDGPSVGQASNFSRPRTGALQQQQSQSRPLPPPLVQISRDDEAADAPDS</sequence>
<evidence type="ECO:0000313" key="2">
    <source>
        <dbReference type="Proteomes" id="UP000095280"/>
    </source>
</evidence>
<feature type="compositionally biased region" description="Pro residues" evidence="1">
    <location>
        <begin position="81"/>
        <end position="91"/>
    </location>
</feature>
<keyword evidence="2" id="KW-1185">Reference proteome</keyword>
<feature type="region of interest" description="Disordered" evidence="1">
    <location>
        <begin position="413"/>
        <end position="472"/>
    </location>
</feature>
<accession>A0A1I8F8L8</accession>
<dbReference type="WBParaSite" id="maker-unitig_24764-snap-gene-0.2-mRNA-1">
    <property type="protein sequence ID" value="maker-unitig_24764-snap-gene-0.2-mRNA-1"/>
    <property type="gene ID" value="maker-unitig_24764-snap-gene-0.2"/>
</dbReference>
<name>A0A1I8F8L8_9PLAT</name>
<organism evidence="2 3">
    <name type="scientific">Macrostomum lignano</name>
    <dbReference type="NCBI Taxonomy" id="282301"/>
    <lineage>
        <taxon>Eukaryota</taxon>
        <taxon>Metazoa</taxon>
        <taxon>Spiralia</taxon>
        <taxon>Lophotrochozoa</taxon>
        <taxon>Platyhelminthes</taxon>
        <taxon>Rhabditophora</taxon>
        <taxon>Macrostomorpha</taxon>
        <taxon>Macrostomida</taxon>
        <taxon>Macrostomidae</taxon>
        <taxon>Macrostomum</taxon>
    </lineage>
</organism>
<evidence type="ECO:0000256" key="1">
    <source>
        <dbReference type="SAM" id="MobiDB-lite"/>
    </source>
</evidence>